<dbReference type="GO" id="GO:0005615">
    <property type="term" value="C:extracellular space"/>
    <property type="evidence" value="ECO:0007669"/>
    <property type="project" value="TreeGrafter"/>
</dbReference>
<keyword evidence="2" id="KW-0722">Serine protease inhibitor</keyword>
<dbReference type="AlphaFoldDB" id="A0A8U0WAH8"/>
<feature type="signal peptide" evidence="6">
    <location>
        <begin position="1"/>
        <end position="22"/>
    </location>
</feature>
<dbReference type="Gene3D" id="4.10.410.10">
    <property type="entry name" value="Pancreatic trypsin inhibitor Kunitz domain"/>
    <property type="match status" value="2"/>
</dbReference>
<keyword evidence="3" id="KW-1015">Disulfide bond</keyword>
<dbReference type="KEGG" id="gfs:119633026"/>
<feature type="chain" id="PRO_5035930854" evidence="6">
    <location>
        <begin position="23"/>
        <end position="318"/>
    </location>
</feature>
<dbReference type="PROSITE" id="PS00280">
    <property type="entry name" value="BPTI_KUNITZ_1"/>
    <property type="match status" value="2"/>
</dbReference>
<keyword evidence="5" id="KW-1133">Transmembrane helix</keyword>
<evidence type="ECO:0000256" key="2">
    <source>
        <dbReference type="ARBA" id="ARBA00022900"/>
    </source>
</evidence>
<dbReference type="InterPro" id="IPR020901">
    <property type="entry name" value="Prtase_inh_Kunz-CS"/>
</dbReference>
<dbReference type="SMART" id="SM00131">
    <property type="entry name" value="KU"/>
    <property type="match status" value="2"/>
</dbReference>
<dbReference type="PANTHER" id="PTHR10083:SF373">
    <property type="entry name" value="SERINE PEPTIDASE INHIBITOR, KUNITZ TYPE, 2"/>
    <property type="match status" value="1"/>
</dbReference>
<feature type="compositionally biased region" description="Low complexity" evidence="4">
    <location>
        <begin position="24"/>
        <end position="45"/>
    </location>
</feature>
<dbReference type="PANTHER" id="PTHR10083">
    <property type="entry name" value="KUNITZ-TYPE PROTEASE INHIBITOR-RELATED"/>
    <property type="match status" value="1"/>
</dbReference>
<organism evidence="8 9">
    <name type="scientific">Glossina fuscipes</name>
    <dbReference type="NCBI Taxonomy" id="7396"/>
    <lineage>
        <taxon>Eukaryota</taxon>
        <taxon>Metazoa</taxon>
        <taxon>Ecdysozoa</taxon>
        <taxon>Arthropoda</taxon>
        <taxon>Hexapoda</taxon>
        <taxon>Insecta</taxon>
        <taxon>Pterygota</taxon>
        <taxon>Neoptera</taxon>
        <taxon>Endopterygota</taxon>
        <taxon>Diptera</taxon>
        <taxon>Brachycera</taxon>
        <taxon>Muscomorpha</taxon>
        <taxon>Hippoboscoidea</taxon>
        <taxon>Glossinidae</taxon>
        <taxon>Glossina</taxon>
    </lineage>
</organism>
<feature type="domain" description="BPTI/Kunitz inhibitor" evidence="7">
    <location>
        <begin position="57"/>
        <end position="107"/>
    </location>
</feature>
<dbReference type="FunFam" id="4.10.410.10:FF:000020">
    <property type="entry name" value="Collagen, type VI, alpha 3"/>
    <property type="match status" value="1"/>
</dbReference>
<accession>A0A8U0WAH8</accession>
<keyword evidence="6" id="KW-0732">Signal</keyword>
<proteinExistence type="predicted"/>
<feature type="compositionally biased region" description="Low complexity" evidence="4">
    <location>
        <begin position="152"/>
        <end position="168"/>
    </location>
</feature>
<evidence type="ECO:0000313" key="8">
    <source>
        <dbReference type="Proteomes" id="UP000092443"/>
    </source>
</evidence>
<dbReference type="GeneID" id="119633026"/>
<feature type="domain" description="BPTI/Kunitz inhibitor" evidence="7">
    <location>
        <begin position="237"/>
        <end position="287"/>
    </location>
</feature>
<dbReference type="InterPro" id="IPR002223">
    <property type="entry name" value="Kunitz_BPTI"/>
</dbReference>
<dbReference type="RefSeq" id="XP_037882145.1">
    <property type="nucleotide sequence ID" value="XM_038026217.1"/>
</dbReference>
<keyword evidence="8" id="KW-1185">Reference proteome</keyword>
<dbReference type="SUPFAM" id="SSF57362">
    <property type="entry name" value="BPTI-like"/>
    <property type="match status" value="2"/>
</dbReference>
<reference evidence="9" key="1">
    <citation type="submission" date="2025-08" db="UniProtKB">
        <authorList>
            <consortium name="RefSeq"/>
        </authorList>
    </citation>
    <scope>IDENTIFICATION</scope>
    <source>
        <tissue evidence="9">Whole body pupa</tissue>
    </source>
</reference>
<dbReference type="PRINTS" id="PR00759">
    <property type="entry name" value="BASICPTASE"/>
</dbReference>
<dbReference type="PROSITE" id="PS50279">
    <property type="entry name" value="BPTI_KUNITZ_2"/>
    <property type="match status" value="2"/>
</dbReference>
<dbReference type="CDD" id="cd00109">
    <property type="entry name" value="Kunitz-type"/>
    <property type="match status" value="2"/>
</dbReference>
<feature type="region of interest" description="Disordered" evidence="4">
    <location>
        <begin position="291"/>
        <end position="318"/>
    </location>
</feature>
<keyword evidence="5" id="KW-0472">Membrane</keyword>
<keyword evidence="1" id="KW-0646">Protease inhibitor</keyword>
<name>A0A8U0WAH8_9MUSC</name>
<dbReference type="Pfam" id="PF00014">
    <property type="entry name" value="Kunitz_BPTI"/>
    <property type="match status" value="2"/>
</dbReference>
<protein>
    <submittedName>
        <fullName evidence="9">Tissue factor pathway inhibitor</fullName>
    </submittedName>
</protein>
<feature type="transmembrane region" description="Helical" evidence="5">
    <location>
        <begin position="187"/>
        <end position="210"/>
    </location>
</feature>
<evidence type="ECO:0000256" key="5">
    <source>
        <dbReference type="SAM" id="Phobius"/>
    </source>
</evidence>
<dbReference type="Proteomes" id="UP000092443">
    <property type="component" value="Unplaced"/>
</dbReference>
<evidence type="ECO:0000256" key="4">
    <source>
        <dbReference type="SAM" id="MobiDB-lite"/>
    </source>
</evidence>
<feature type="region of interest" description="Disordered" evidence="4">
    <location>
        <begin position="149"/>
        <end position="168"/>
    </location>
</feature>
<evidence type="ECO:0000313" key="9">
    <source>
        <dbReference type="RefSeq" id="XP_037882145.1"/>
    </source>
</evidence>
<evidence type="ECO:0000256" key="3">
    <source>
        <dbReference type="ARBA" id="ARBA00023157"/>
    </source>
</evidence>
<dbReference type="InterPro" id="IPR036880">
    <property type="entry name" value="Kunitz_BPTI_sf"/>
</dbReference>
<feature type="compositionally biased region" description="Low complexity" evidence="4">
    <location>
        <begin position="299"/>
        <end position="318"/>
    </location>
</feature>
<evidence type="ECO:0000256" key="1">
    <source>
        <dbReference type="ARBA" id="ARBA00022690"/>
    </source>
</evidence>
<evidence type="ECO:0000256" key="6">
    <source>
        <dbReference type="SAM" id="SignalP"/>
    </source>
</evidence>
<sequence>MAFFKFWAVLLLVFALTQNIDSTTTTTTTTTGATKATAATTTTTTNKPHPGPQDPKCLQPKEPGPCHMNLMRYYYNPETNACEEFKFGGCKGNENKFGFKETCEKACKKPTDSSNSGTKTPVIVEGHKAHPSTHKPELLNTHKSDALHAAGTEKSTSTTTTSKTVTSTTASSKSKTHHLLIAKMKSLFVLFICCAFLIVNLKAASVTTAIEKLKKDSSDVNVTKDDMAVKDAVSKDCQQPKETGRCFALFYRFAFDMKTGKCEEFVYGGCAGNSNNFATKEDCEERCLTKSEDKATEASISTTIIPDSSSDSSKSQMS</sequence>
<feature type="region of interest" description="Disordered" evidence="4">
    <location>
        <begin position="24"/>
        <end position="60"/>
    </location>
</feature>
<dbReference type="GO" id="GO:0004867">
    <property type="term" value="F:serine-type endopeptidase inhibitor activity"/>
    <property type="evidence" value="ECO:0007669"/>
    <property type="project" value="UniProtKB-KW"/>
</dbReference>
<gene>
    <name evidence="9" type="primary">LOC119633026</name>
</gene>
<keyword evidence="5" id="KW-0812">Transmembrane</keyword>
<dbReference type="InterPro" id="IPR050098">
    <property type="entry name" value="TFPI/VKTCI-like"/>
</dbReference>
<evidence type="ECO:0000259" key="7">
    <source>
        <dbReference type="PROSITE" id="PS50279"/>
    </source>
</evidence>